<sequence>MPVSRIPDEYVAFANRLSTYLQSYVRKVRAEVDDLIDSGPGAGPRTLASGDAAGAARIRGTEPPEHRGVPLRVVDPDRERDGPASTSGPEGQRTSARPDRRRVVAIVRSAGSHGGNFGIGRAGRPEADAAGLAWVGAEPRRLPYGDAYRWVSADGLRQYRPPQQKPSGRGVEANYESRSAAARHWESNAHLEIER</sequence>
<evidence type="ECO:0000256" key="1">
    <source>
        <dbReference type="SAM" id="MobiDB-lite"/>
    </source>
</evidence>
<accession>A0A917R604</accession>
<feature type="compositionally biased region" description="Basic and acidic residues" evidence="1">
    <location>
        <begin position="59"/>
        <end position="82"/>
    </location>
</feature>
<evidence type="ECO:0000313" key="3">
    <source>
        <dbReference type="Proteomes" id="UP000638263"/>
    </source>
</evidence>
<proteinExistence type="predicted"/>
<reference evidence="2" key="2">
    <citation type="submission" date="2020-09" db="EMBL/GenBank/DDBJ databases">
        <authorList>
            <person name="Sun Q."/>
            <person name="Zhou Y."/>
        </authorList>
    </citation>
    <scope>NUCLEOTIDE SEQUENCE</scope>
    <source>
        <strain evidence="2">CGMCC 4.3508</strain>
    </source>
</reference>
<gene>
    <name evidence="2" type="ORF">GCM10011588_03280</name>
</gene>
<evidence type="ECO:0000313" key="2">
    <source>
        <dbReference type="EMBL" id="GGK92198.1"/>
    </source>
</evidence>
<feature type="region of interest" description="Disordered" evidence="1">
    <location>
        <begin position="36"/>
        <end position="101"/>
    </location>
</feature>
<dbReference type="AlphaFoldDB" id="A0A917R604"/>
<organism evidence="2 3">
    <name type="scientific">Nocardia jinanensis</name>
    <dbReference type="NCBI Taxonomy" id="382504"/>
    <lineage>
        <taxon>Bacteria</taxon>
        <taxon>Bacillati</taxon>
        <taxon>Actinomycetota</taxon>
        <taxon>Actinomycetes</taxon>
        <taxon>Mycobacteriales</taxon>
        <taxon>Nocardiaceae</taxon>
        <taxon>Nocardia</taxon>
    </lineage>
</organism>
<reference evidence="2" key="1">
    <citation type="journal article" date="2014" name="Int. J. Syst. Evol. Microbiol.">
        <title>Complete genome sequence of Corynebacterium casei LMG S-19264T (=DSM 44701T), isolated from a smear-ripened cheese.</title>
        <authorList>
            <consortium name="US DOE Joint Genome Institute (JGI-PGF)"/>
            <person name="Walter F."/>
            <person name="Albersmeier A."/>
            <person name="Kalinowski J."/>
            <person name="Ruckert C."/>
        </authorList>
    </citation>
    <scope>NUCLEOTIDE SEQUENCE</scope>
    <source>
        <strain evidence="2">CGMCC 4.3508</strain>
    </source>
</reference>
<dbReference type="EMBL" id="BMMH01000001">
    <property type="protein sequence ID" value="GGK92198.1"/>
    <property type="molecule type" value="Genomic_DNA"/>
</dbReference>
<feature type="compositionally biased region" description="Polar residues" evidence="1">
    <location>
        <begin position="84"/>
        <end position="95"/>
    </location>
</feature>
<protein>
    <submittedName>
        <fullName evidence="2">Uncharacterized protein</fullName>
    </submittedName>
</protein>
<keyword evidence="3" id="KW-1185">Reference proteome</keyword>
<dbReference type="Proteomes" id="UP000638263">
    <property type="component" value="Unassembled WGS sequence"/>
</dbReference>
<feature type="compositionally biased region" description="Basic and acidic residues" evidence="1">
    <location>
        <begin position="183"/>
        <end position="195"/>
    </location>
</feature>
<name>A0A917R604_9NOCA</name>
<feature type="region of interest" description="Disordered" evidence="1">
    <location>
        <begin position="158"/>
        <end position="195"/>
    </location>
</feature>
<comment type="caution">
    <text evidence="2">The sequence shown here is derived from an EMBL/GenBank/DDBJ whole genome shotgun (WGS) entry which is preliminary data.</text>
</comment>